<dbReference type="EMBL" id="GL447635">
    <property type="protein sequence ID" value="EFN86249.1"/>
    <property type="molecule type" value="Genomic_DNA"/>
</dbReference>
<proteinExistence type="predicted"/>
<dbReference type="GO" id="GO:0003676">
    <property type="term" value="F:nucleic acid binding"/>
    <property type="evidence" value="ECO:0007669"/>
    <property type="project" value="InterPro"/>
</dbReference>
<keyword evidence="2" id="KW-1185">Reference proteome</keyword>
<organism evidence="2">
    <name type="scientific">Harpegnathos saltator</name>
    <name type="common">Jerdon's jumping ant</name>
    <dbReference type="NCBI Taxonomy" id="610380"/>
    <lineage>
        <taxon>Eukaryota</taxon>
        <taxon>Metazoa</taxon>
        <taxon>Ecdysozoa</taxon>
        <taxon>Arthropoda</taxon>
        <taxon>Hexapoda</taxon>
        <taxon>Insecta</taxon>
        <taxon>Pterygota</taxon>
        <taxon>Neoptera</taxon>
        <taxon>Endopterygota</taxon>
        <taxon>Hymenoptera</taxon>
        <taxon>Apocrita</taxon>
        <taxon>Aculeata</taxon>
        <taxon>Formicoidea</taxon>
        <taxon>Formicidae</taxon>
        <taxon>Ponerinae</taxon>
        <taxon>Ponerini</taxon>
        <taxon>Harpegnathos</taxon>
    </lineage>
</organism>
<dbReference type="Proteomes" id="UP000008237">
    <property type="component" value="Unassembled WGS sequence"/>
</dbReference>
<name>E2BDH9_HARSA</name>
<accession>E2BDH9</accession>
<evidence type="ECO:0000313" key="1">
    <source>
        <dbReference type="EMBL" id="EFN86249.1"/>
    </source>
</evidence>
<sequence>FALKQKVYEVLVNDLQLLQQRIIHACNEISVAQCQSATRSVIDRCNVCLRAGGQHFE</sequence>
<feature type="non-terminal residue" evidence="1">
    <location>
        <position position="1"/>
    </location>
</feature>
<gene>
    <name evidence="1" type="ORF">EAI_07387</name>
</gene>
<feature type="non-terminal residue" evidence="1">
    <location>
        <position position="57"/>
    </location>
</feature>
<dbReference type="Gene3D" id="3.30.420.10">
    <property type="entry name" value="Ribonuclease H-like superfamily/Ribonuclease H"/>
    <property type="match status" value="1"/>
</dbReference>
<protein>
    <submittedName>
        <fullName evidence="1">Uncharacterized protein</fullName>
    </submittedName>
</protein>
<evidence type="ECO:0000313" key="2">
    <source>
        <dbReference type="Proteomes" id="UP000008237"/>
    </source>
</evidence>
<dbReference type="InParanoid" id="E2BDH9"/>
<reference evidence="1 2" key="1">
    <citation type="journal article" date="2010" name="Science">
        <title>Genomic comparison of the ants Camponotus floridanus and Harpegnathos saltator.</title>
        <authorList>
            <person name="Bonasio R."/>
            <person name="Zhang G."/>
            <person name="Ye C."/>
            <person name="Mutti N.S."/>
            <person name="Fang X."/>
            <person name="Qin N."/>
            <person name="Donahue G."/>
            <person name="Yang P."/>
            <person name="Li Q."/>
            <person name="Li C."/>
            <person name="Zhang P."/>
            <person name="Huang Z."/>
            <person name="Berger S.L."/>
            <person name="Reinberg D."/>
            <person name="Wang J."/>
            <person name="Liebig J."/>
        </authorList>
    </citation>
    <scope>NUCLEOTIDE SEQUENCE [LARGE SCALE GENOMIC DNA]</scope>
    <source>
        <strain evidence="1 2">R22 G/1</strain>
    </source>
</reference>
<dbReference type="AlphaFoldDB" id="E2BDH9"/>
<dbReference type="InterPro" id="IPR036397">
    <property type="entry name" value="RNaseH_sf"/>
</dbReference>